<accession>A0A5J6VKM3</accession>
<dbReference type="EMBL" id="MN448287">
    <property type="protein sequence ID" value="QFG74369.1"/>
    <property type="molecule type" value="Genomic_DNA"/>
</dbReference>
<reference evidence="1" key="1">
    <citation type="journal article" date="2019" name="Philos. Trans. R. Soc. Lond., B, Biol. Sci.">
        <title>Targeted metagenomic recovery of four divergent viruses reveals shared and distinctive characteristics of giant viruses of marine eukaryotes.</title>
        <authorList>
            <person name="Needham D.M."/>
            <person name="Poirier C."/>
            <person name="Hehenberger E."/>
            <person name="Jimenez V."/>
            <person name="Swalwell J.E."/>
            <person name="Santoro A.E."/>
            <person name="Worden A.Z."/>
        </authorList>
    </citation>
    <scope>NUCLEOTIDE SEQUENCE</scope>
    <source>
        <strain evidence="1">MPacV-611</strain>
    </source>
</reference>
<name>A0A5J6VKM3_9VIRU</name>
<proteinExistence type="predicted"/>
<sequence>MIFYIYIFILIYMLLELKIKNNKLSENYSNINKYTKIVLPKLHDYAKYFLLEKKLM</sequence>
<organism evidence="1">
    <name type="scientific">Megaviridae environmental sample</name>
    <dbReference type="NCBI Taxonomy" id="1737588"/>
    <lineage>
        <taxon>Viruses</taxon>
        <taxon>Varidnaviria</taxon>
        <taxon>Bamfordvirae</taxon>
        <taxon>Nucleocytoviricota</taxon>
        <taxon>Megaviricetes</taxon>
        <taxon>Imitervirales</taxon>
        <taxon>Mimiviridae</taxon>
        <taxon>environmental samples</taxon>
    </lineage>
</organism>
<evidence type="ECO:0000313" key="1">
    <source>
        <dbReference type="EMBL" id="QFG74369.1"/>
    </source>
</evidence>
<protein>
    <submittedName>
        <fullName evidence="1">Uncharacterized protein</fullName>
    </submittedName>
</protein>